<dbReference type="GO" id="GO:0005304">
    <property type="term" value="F:L-valine transmembrane transporter activity"/>
    <property type="evidence" value="ECO:0007669"/>
    <property type="project" value="TreeGrafter"/>
</dbReference>
<organism evidence="10 11">
    <name type="scientific">Romboutsia hominis</name>
    <dbReference type="NCBI Taxonomy" id="1507512"/>
    <lineage>
        <taxon>Bacteria</taxon>
        <taxon>Bacillati</taxon>
        <taxon>Bacillota</taxon>
        <taxon>Clostridia</taxon>
        <taxon>Peptostreptococcales</taxon>
        <taxon>Peptostreptococcaceae</taxon>
        <taxon>Romboutsia</taxon>
    </lineage>
</organism>
<comment type="subcellular location">
    <subcellularLocation>
        <location evidence="1 9">Cell membrane</location>
        <topology evidence="1 9">Multi-pass membrane protein</topology>
    </subcellularLocation>
</comment>
<dbReference type="RefSeq" id="WP_166505825.1">
    <property type="nucleotide sequence ID" value="NZ_JAKNTL010000007.1"/>
</dbReference>
<evidence type="ECO:0000256" key="2">
    <source>
        <dbReference type="ARBA" id="ARBA00008540"/>
    </source>
</evidence>
<keyword evidence="8 9" id="KW-0472">Membrane</keyword>
<keyword evidence="11" id="KW-1185">Reference proteome</keyword>
<proteinExistence type="inferred from homology"/>
<dbReference type="Proteomes" id="UP000245695">
    <property type="component" value="Chromosome 1"/>
</dbReference>
<gene>
    <name evidence="10" type="ORF">FRIFI_2114</name>
</gene>
<keyword evidence="7 9" id="KW-1133">Transmembrane helix</keyword>
<feature type="transmembrane region" description="Helical" evidence="9">
    <location>
        <begin position="116"/>
        <end position="134"/>
    </location>
</feature>
<evidence type="ECO:0000313" key="10">
    <source>
        <dbReference type="EMBL" id="CEI73642.1"/>
    </source>
</evidence>
<dbReference type="GO" id="GO:0015820">
    <property type="term" value="P:L-leucine transport"/>
    <property type="evidence" value="ECO:0007669"/>
    <property type="project" value="TreeGrafter"/>
</dbReference>
<feature type="transmembrane region" description="Helical" evidence="9">
    <location>
        <begin position="225"/>
        <end position="245"/>
    </location>
</feature>
<dbReference type="GO" id="GO:0015190">
    <property type="term" value="F:L-leucine transmembrane transporter activity"/>
    <property type="evidence" value="ECO:0007669"/>
    <property type="project" value="TreeGrafter"/>
</dbReference>
<dbReference type="Gene3D" id="1.20.1740.10">
    <property type="entry name" value="Amino acid/polyamine transporter I"/>
    <property type="match status" value="1"/>
</dbReference>
<evidence type="ECO:0000256" key="9">
    <source>
        <dbReference type="RuleBase" id="RU362122"/>
    </source>
</evidence>
<dbReference type="PANTHER" id="PTHR30588">
    <property type="entry name" value="BRANCHED-CHAIN AMINO ACID TRANSPORT SYSTEM 2 CARRIER PROTEIN"/>
    <property type="match status" value="1"/>
</dbReference>
<sequence length="433" mass="45381">MNKTTKDVVVVGFALFAMFFGAGNLIFPPYLGVISGSSWLIGFVAFILADVGLALLAVTASAKCNGEVSKILGRSGKTLAIILGSAIMICLGPLLAIPRTAATTFEMGVHPLFNGFNPVLFSVIFFAITFVLTIKPSKVVDIIGQFLTPALLVALGVLIVKGIISPLGEINPSPMIDGVFAEGVKQGYQTMDALGAVALSTVVIRSLVNKGYTEENQKVKLTLKAGMVAALGLCLVYGGLTYLGATVSKIYGVDVSQTSLIVEMTASLLGQPGKIILALIVGLACLTTAIGLTSATAQYFEKITNGRLKYEVIVTVVCIFSAIVSNFGVSTIIQFSAPILDMIYPATVVLVIMTIFGKRIKNDNAFKGATYAALLISVLTVANSMGISIPLVTKLPFAPLGFNWIVPVLIGSLVGNFIPTSKDLSSADINRVG</sequence>
<dbReference type="InterPro" id="IPR004685">
    <property type="entry name" value="Brnchd-chn_aa_trnsp_Livcs"/>
</dbReference>
<feature type="transmembrane region" description="Helical" evidence="9">
    <location>
        <begin position="79"/>
        <end position="96"/>
    </location>
</feature>
<dbReference type="EMBL" id="LN650648">
    <property type="protein sequence ID" value="CEI73642.1"/>
    <property type="molecule type" value="Genomic_DNA"/>
</dbReference>
<accession>A0A2P2BTI1</accession>
<evidence type="ECO:0000313" key="11">
    <source>
        <dbReference type="Proteomes" id="UP000245695"/>
    </source>
</evidence>
<keyword evidence="4" id="KW-1003">Cell membrane</keyword>
<feature type="transmembrane region" description="Helical" evidence="9">
    <location>
        <begin position="7"/>
        <end position="27"/>
    </location>
</feature>
<feature type="transmembrane region" description="Helical" evidence="9">
    <location>
        <begin position="312"/>
        <end position="333"/>
    </location>
</feature>
<keyword evidence="3 9" id="KW-0813">Transport</keyword>
<comment type="similarity">
    <text evidence="2 9">Belongs to the branched chain amino acid transporter family.</text>
</comment>
<feature type="transmembrane region" description="Helical" evidence="9">
    <location>
        <begin position="369"/>
        <end position="391"/>
    </location>
</feature>
<evidence type="ECO:0000256" key="3">
    <source>
        <dbReference type="ARBA" id="ARBA00022448"/>
    </source>
</evidence>
<feature type="transmembrane region" description="Helical" evidence="9">
    <location>
        <begin position="397"/>
        <end position="418"/>
    </location>
</feature>
<comment type="function">
    <text evidence="9">Component of the transport system for branched-chain amino acids.</text>
</comment>
<dbReference type="KEGG" id="rhom:FRIFI_2114"/>
<feature type="transmembrane region" description="Helical" evidence="9">
    <location>
        <begin position="146"/>
        <end position="167"/>
    </location>
</feature>
<evidence type="ECO:0000256" key="5">
    <source>
        <dbReference type="ARBA" id="ARBA00022692"/>
    </source>
</evidence>
<name>A0A2P2BTI1_9FIRM</name>
<evidence type="ECO:0000256" key="6">
    <source>
        <dbReference type="ARBA" id="ARBA00022970"/>
    </source>
</evidence>
<feature type="transmembrane region" description="Helical" evidence="9">
    <location>
        <begin position="187"/>
        <end position="204"/>
    </location>
</feature>
<evidence type="ECO:0000256" key="1">
    <source>
        <dbReference type="ARBA" id="ARBA00004651"/>
    </source>
</evidence>
<feature type="transmembrane region" description="Helical" evidence="9">
    <location>
        <begin position="339"/>
        <end position="357"/>
    </location>
</feature>
<dbReference type="GO" id="GO:0015188">
    <property type="term" value="F:L-isoleucine transmembrane transporter activity"/>
    <property type="evidence" value="ECO:0007669"/>
    <property type="project" value="TreeGrafter"/>
</dbReference>
<feature type="transmembrane region" description="Helical" evidence="9">
    <location>
        <begin position="275"/>
        <end position="300"/>
    </location>
</feature>
<dbReference type="GO" id="GO:0005886">
    <property type="term" value="C:plasma membrane"/>
    <property type="evidence" value="ECO:0007669"/>
    <property type="project" value="UniProtKB-SubCell"/>
</dbReference>
<dbReference type="PANTHER" id="PTHR30588:SF0">
    <property type="entry name" value="BRANCHED-CHAIN AMINO ACID PERMEASE BRNQ"/>
    <property type="match status" value="1"/>
</dbReference>
<evidence type="ECO:0000256" key="8">
    <source>
        <dbReference type="ARBA" id="ARBA00023136"/>
    </source>
</evidence>
<reference evidence="10 11" key="1">
    <citation type="submission" date="2014-09" db="EMBL/GenBank/DDBJ databases">
        <authorList>
            <person name="Hornung B.V."/>
        </authorList>
    </citation>
    <scope>NUCLEOTIDE SEQUENCE [LARGE SCALE GENOMIC DNA]</scope>
    <source>
        <strain evidence="10 11">FRIFI</strain>
    </source>
</reference>
<dbReference type="NCBIfam" id="TIGR00796">
    <property type="entry name" value="livcs"/>
    <property type="match status" value="1"/>
</dbReference>
<evidence type="ECO:0000256" key="4">
    <source>
        <dbReference type="ARBA" id="ARBA00022475"/>
    </source>
</evidence>
<dbReference type="GO" id="GO:0015818">
    <property type="term" value="P:isoleucine transport"/>
    <property type="evidence" value="ECO:0007669"/>
    <property type="project" value="TreeGrafter"/>
</dbReference>
<feature type="transmembrane region" description="Helical" evidence="9">
    <location>
        <begin position="39"/>
        <end position="58"/>
    </location>
</feature>
<protein>
    <recommendedName>
        <fullName evidence="9">Branched-chain amino acid transport system carrier protein</fullName>
    </recommendedName>
</protein>
<keyword evidence="5 9" id="KW-0812">Transmembrane</keyword>
<keyword evidence="6 9" id="KW-0029">Amino-acid transport</keyword>
<evidence type="ECO:0000256" key="7">
    <source>
        <dbReference type="ARBA" id="ARBA00022989"/>
    </source>
</evidence>
<dbReference type="Pfam" id="PF05525">
    <property type="entry name" value="Branch_AA_trans"/>
    <property type="match status" value="1"/>
</dbReference>
<dbReference type="AlphaFoldDB" id="A0A2P2BTI1"/>